<sequence length="90" mass="10039">MMPLPCRAFGREMLKRNIGTVVVGFPATPIIESRARFCVSAAHTREMLNTVSLPISAVTHLHFSFHFLLPEVFFRGPGRKGSFYSQLVCG</sequence>
<dbReference type="Gene3D" id="3.90.1150.10">
    <property type="entry name" value="Aspartate Aminotransferase, domain 1"/>
    <property type="match status" value="1"/>
</dbReference>
<protein>
    <submittedName>
        <fullName evidence="1">Uncharacterized protein</fullName>
    </submittedName>
</protein>
<evidence type="ECO:0000313" key="1">
    <source>
        <dbReference type="Ensembl" id="ENSSLDP00000014439.1"/>
    </source>
</evidence>
<accession>A0A3B4X9R2</accession>
<proteinExistence type="predicted"/>
<organism evidence="1 2">
    <name type="scientific">Seriola lalandi dorsalis</name>
    <dbReference type="NCBI Taxonomy" id="1841481"/>
    <lineage>
        <taxon>Eukaryota</taxon>
        <taxon>Metazoa</taxon>
        <taxon>Chordata</taxon>
        <taxon>Craniata</taxon>
        <taxon>Vertebrata</taxon>
        <taxon>Euteleostomi</taxon>
        <taxon>Actinopterygii</taxon>
        <taxon>Neopterygii</taxon>
        <taxon>Teleostei</taxon>
        <taxon>Neoteleostei</taxon>
        <taxon>Acanthomorphata</taxon>
        <taxon>Carangaria</taxon>
        <taxon>Carangiformes</taxon>
        <taxon>Carangidae</taxon>
        <taxon>Seriola</taxon>
    </lineage>
</organism>
<dbReference type="STRING" id="1841481.ENSSLDP00000014439"/>
<dbReference type="InterPro" id="IPR015424">
    <property type="entry name" value="PyrdxlP-dep_Trfase"/>
</dbReference>
<keyword evidence="2" id="KW-1185">Reference proteome</keyword>
<reference evidence="1" key="2">
    <citation type="submission" date="2025-09" db="UniProtKB">
        <authorList>
            <consortium name="Ensembl"/>
        </authorList>
    </citation>
    <scope>IDENTIFICATION</scope>
</reference>
<dbReference type="AlphaFoldDB" id="A0A3B4X9R2"/>
<name>A0A3B4X9R2_SERLL</name>
<dbReference type="GeneTree" id="ENSGT00940000155786"/>
<evidence type="ECO:0000313" key="2">
    <source>
        <dbReference type="Proteomes" id="UP000261360"/>
    </source>
</evidence>
<reference evidence="1" key="1">
    <citation type="submission" date="2025-08" db="UniProtKB">
        <authorList>
            <consortium name="Ensembl"/>
        </authorList>
    </citation>
    <scope>IDENTIFICATION</scope>
</reference>
<dbReference type="SUPFAM" id="SSF53383">
    <property type="entry name" value="PLP-dependent transferases"/>
    <property type="match status" value="1"/>
</dbReference>
<dbReference type="Proteomes" id="UP000261360">
    <property type="component" value="Unplaced"/>
</dbReference>
<dbReference type="Ensembl" id="ENSSLDT00000014995.1">
    <property type="protein sequence ID" value="ENSSLDP00000014439.1"/>
    <property type="gene ID" value="ENSSLDG00000011544.1"/>
</dbReference>
<dbReference type="InterPro" id="IPR015422">
    <property type="entry name" value="PyrdxlP-dep_Trfase_small"/>
</dbReference>